<dbReference type="AlphaFoldDB" id="A0A0V0RNC9"/>
<accession>A0A0V0RNC9</accession>
<gene>
    <name evidence="1" type="ORF">T07_10574</name>
</gene>
<keyword evidence="2" id="KW-1185">Reference proteome</keyword>
<protein>
    <submittedName>
        <fullName evidence="1">Uncharacterized protein</fullName>
    </submittedName>
</protein>
<sequence length="88" mass="10148">MDRALAMTLAYLTAQPLKRSILLSIPVTLDLKQYPQYLPVSYRRNRVRSLLTPENIRLQSQRTLLYSCYGSYTERNTACYAGKIGFDP</sequence>
<comment type="caution">
    <text evidence="1">The sequence shown here is derived from an EMBL/GenBank/DDBJ whole genome shotgun (WGS) entry which is preliminary data.</text>
</comment>
<proteinExistence type="predicted"/>
<dbReference type="Proteomes" id="UP000054630">
    <property type="component" value="Unassembled WGS sequence"/>
</dbReference>
<dbReference type="EMBL" id="JYDL01000117">
    <property type="protein sequence ID" value="KRX16003.1"/>
    <property type="molecule type" value="Genomic_DNA"/>
</dbReference>
<name>A0A0V0RNC9_9BILA</name>
<reference evidence="1 2" key="1">
    <citation type="submission" date="2015-01" db="EMBL/GenBank/DDBJ databases">
        <title>Evolution of Trichinella species and genotypes.</title>
        <authorList>
            <person name="Korhonen P.K."/>
            <person name="Edoardo P."/>
            <person name="Giuseppe L.R."/>
            <person name="Gasser R.B."/>
        </authorList>
    </citation>
    <scope>NUCLEOTIDE SEQUENCE [LARGE SCALE GENOMIC DNA]</scope>
    <source>
        <strain evidence="1">ISS37</strain>
    </source>
</reference>
<organism evidence="1 2">
    <name type="scientific">Trichinella nelsoni</name>
    <dbReference type="NCBI Taxonomy" id="6336"/>
    <lineage>
        <taxon>Eukaryota</taxon>
        <taxon>Metazoa</taxon>
        <taxon>Ecdysozoa</taxon>
        <taxon>Nematoda</taxon>
        <taxon>Enoplea</taxon>
        <taxon>Dorylaimia</taxon>
        <taxon>Trichinellida</taxon>
        <taxon>Trichinellidae</taxon>
        <taxon>Trichinella</taxon>
    </lineage>
</organism>
<evidence type="ECO:0000313" key="1">
    <source>
        <dbReference type="EMBL" id="KRX16003.1"/>
    </source>
</evidence>
<evidence type="ECO:0000313" key="2">
    <source>
        <dbReference type="Proteomes" id="UP000054630"/>
    </source>
</evidence>